<evidence type="ECO:0000313" key="5">
    <source>
        <dbReference type="Proteomes" id="UP000027120"/>
    </source>
</evidence>
<dbReference type="SUPFAM" id="SSF53474">
    <property type="entry name" value="alpha/beta-Hydrolases"/>
    <property type="match status" value="1"/>
</dbReference>
<dbReference type="OrthoDB" id="408373at2759"/>
<dbReference type="GO" id="GO:0010223">
    <property type="term" value="P:secondary shoot formation"/>
    <property type="evidence" value="ECO:0000318"/>
    <property type="project" value="GO_Central"/>
</dbReference>
<dbReference type="EMBL" id="KK784889">
    <property type="protein sequence ID" value="KDO71265.1"/>
    <property type="molecule type" value="Genomic_DNA"/>
</dbReference>
<dbReference type="PaxDb" id="2711-XP_006466978.1"/>
<sequence>MANYNNRGEFLLEALNVRVVGQGQSIIVFSHGFGSDQSVWSRVIPSFTRAYRVISFDLMCSGSCDPTNYDFQRYATLDGYVDDLLSFLDALEIDRCAFVGHSVSAMIGLLAAIHRPNLFSRLILIGGSPRFTNDGNYIGGIDPAHMEEVFRRMESNYESWVAGFVPMALGADVPDMALQEFSRTLFSMRPDIALHVARTAFAADLRHVLGLVRVPVCIIQSSVDLSVPPAVAEYMRRHLGGPTVLEFLPTHGHLPHVSSPAPVANAIQQLLRRRF</sequence>
<accession>A0A067FYS4</accession>
<proteinExistence type="inferred from homology"/>
<evidence type="ECO:0000313" key="4">
    <source>
        <dbReference type="EMBL" id="KDO71265.1"/>
    </source>
</evidence>
<name>A0A067FYS4_CITSI</name>
<keyword evidence="2" id="KW-0378">Hydrolase</keyword>
<dbReference type="Gene3D" id="3.40.50.1820">
    <property type="entry name" value="alpha/beta hydrolase"/>
    <property type="match status" value="1"/>
</dbReference>
<dbReference type="AlphaFoldDB" id="A0A067FYS4"/>
<feature type="domain" description="AB hydrolase-1" evidence="3">
    <location>
        <begin position="27"/>
        <end position="266"/>
    </location>
</feature>
<dbReference type="Proteomes" id="UP000027120">
    <property type="component" value="Unassembled WGS sequence"/>
</dbReference>
<dbReference type="FunFam" id="3.40.50.1820:FF:000042">
    <property type="entry name" value="probable strigolactone esterase DAD2"/>
    <property type="match status" value="1"/>
</dbReference>
<dbReference type="KEGG" id="cit:102628372"/>
<evidence type="ECO:0000259" key="3">
    <source>
        <dbReference type="Pfam" id="PF12697"/>
    </source>
</evidence>
<dbReference type="PANTHER" id="PTHR43039">
    <property type="entry name" value="ESTERASE-RELATED"/>
    <property type="match status" value="1"/>
</dbReference>
<dbReference type="MEROPS" id="S33.A18"/>
<dbReference type="SMR" id="A0A067FYS4"/>
<evidence type="ECO:0000256" key="1">
    <source>
        <dbReference type="ARBA" id="ARBA00008645"/>
    </source>
</evidence>
<protein>
    <recommendedName>
        <fullName evidence="3">AB hydrolase-1 domain-containing protein</fullName>
    </recommendedName>
</protein>
<evidence type="ECO:0000256" key="2">
    <source>
        <dbReference type="ARBA" id="ARBA00022801"/>
    </source>
</evidence>
<comment type="similarity">
    <text evidence="1">Belongs to the AB hydrolase superfamily.</text>
</comment>
<dbReference type="GO" id="GO:1901601">
    <property type="term" value="P:strigolactone biosynthetic process"/>
    <property type="evidence" value="ECO:0000318"/>
    <property type="project" value="GO_Central"/>
</dbReference>
<organism evidence="4 5">
    <name type="scientific">Citrus sinensis</name>
    <name type="common">Sweet orange</name>
    <name type="synonym">Citrus aurantium var. sinensis</name>
    <dbReference type="NCBI Taxonomy" id="2711"/>
    <lineage>
        <taxon>Eukaryota</taxon>
        <taxon>Viridiplantae</taxon>
        <taxon>Streptophyta</taxon>
        <taxon>Embryophyta</taxon>
        <taxon>Tracheophyta</taxon>
        <taxon>Spermatophyta</taxon>
        <taxon>Magnoliopsida</taxon>
        <taxon>eudicotyledons</taxon>
        <taxon>Gunneridae</taxon>
        <taxon>Pentapetalae</taxon>
        <taxon>rosids</taxon>
        <taxon>malvids</taxon>
        <taxon>Sapindales</taxon>
        <taxon>Rutaceae</taxon>
        <taxon>Aurantioideae</taxon>
        <taxon>Citrus</taxon>
    </lineage>
</organism>
<dbReference type="InterPro" id="IPR029058">
    <property type="entry name" value="AB_hydrolase_fold"/>
</dbReference>
<dbReference type="InterPro" id="IPR000073">
    <property type="entry name" value="AB_hydrolase_1"/>
</dbReference>
<reference evidence="4 5" key="1">
    <citation type="submission" date="2014-04" db="EMBL/GenBank/DDBJ databases">
        <authorList>
            <consortium name="International Citrus Genome Consortium"/>
            <person name="Gmitter F."/>
            <person name="Chen C."/>
            <person name="Farmerie W."/>
            <person name="Harkins T."/>
            <person name="Desany B."/>
            <person name="Mohiuddin M."/>
            <person name="Kodira C."/>
            <person name="Borodovsky M."/>
            <person name="Lomsadze A."/>
            <person name="Burns P."/>
            <person name="Jenkins J."/>
            <person name="Prochnik S."/>
            <person name="Shu S."/>
            <person name="Chapman J."/>
            <person name="Pitluck S."/>
            <person name="Schmutz J."/>
            <person name="Rokhsar D."/>
        </authorList>
    </citation>
    <scope>NUCLEOTIDE SEQUENCE</scope>
</reference>
<dbReference type="GO" id="GO:0016787">
    <property type="term" value="F:hydrolase activity"/>
    <property type="evidence" value="ECO:0007669"/>
    <property type="project" value="UniProtKB-KW"/>
</dbReference>
<keyword evidence="5" id="KW-1185">Reference proteome</keyword>
<gene>
    <name evidence="4" type="ORF">CISIN_1g045774mg</name>
</gene>
<dbReference type="eggNOG" id="ENOG502QVRR">
    <property type="taxonomic scope" value="Eukaryota"/>
</dbReference>
<dbReference type="Pfam" id="PF12697">
    <property type="entry name" value="Abhydrolase_6"/>
    <property type="match status" value="1"/>
</dbReference>
<dbReference type="STRING" id="2711.A0A067FYS4"/>